<dbReference type="InterPro" id="IPR036259">
    <property type="entry name" value="MFS_trans_sf"/>
</dbReference>
<name>A0ABU5PRN0_9BACL</name>
<feature type="transmembrane region" description="Helical" evidence="6">
    <location>
        <begin position="21"/>
        <end position="43"/>
    </location>
</feature>
<sequence>MLNSYLVVLKIPSMLRYMTGLVFTKLGGWMWSTGLVLFVLYKYDHSTELSGLAVLFSVIPGVIISPVVGVLIDKYDPRKIITIGQTLTGLLCALIPALSLLGVLHFGILMVIVTLLSLIRPLVTTAYRALLPALVPANHWDQANALDGIIQETAVIMGPAIIGLLTGFLSADDAMFGISLFWMLGAIGGTGIKNAPQNSSNEQTKLLQGAWSGLRFLLKNPSLRGLSFAMPFYTMTFGVFYVGLPILVEERLHWEAAAVGGLWTILGCASLASNLFFGRYNSQGRERNNLALGMFISLGGFALVAISTNLILIICGLLIIGSQQGLVDINLHSLRQRRTDPQMYGRVVSLGGMLMSLGSPIGSSIAGVTLSKSLTLTLLLPIFFGALPS</sequence>
<feature type="transmembrane region" description="Helical" evidence="6">
    <location>
        <begin position="368"/>
        <end position="387"/>
    </location>
</feature>
<dbReference type="Proteomes" id="UP001292216">
    <property type="component" value="Unassembled WGS sequence"/>
</dbReference>
<proteinExistence type="predicted"/>
<keyword evidence="4 6" id="KW-1133">Transmembrane helix</keyword>
<evidence type="ECO:0000313" key="8">
    <source>
        <dbReference type="Proteomes" id="UP001292216"/>
    </source>
</evidence>
<dbReference type="Gene3D" id="1.20.1250.20">
    <property type="entry name" value="MFS general substrate transporter like domains"/>
    <property type="match status" value="1"/>
</dbReference>
<evidence type="ECO:0000256" key="2">
    <source>
        <dbReference type="ARBA" id="ARBA00022475"/>
    </source>
</evidence>
<evidence type="ECO:0000256" key="3">
    <source>
        <dbReference type="ARBA" id="ARBA00022692"/>
    </source>
</evidence>
<dbReference type="PANTHER" id="PTHR23513:SF11">
    <property type="entry name" value="STAPHYLOFERRIN A TRANSPORTER"/>
    <property type="match status" value="1"/>
</dbReference>
<gene>
    <name evidence="7" type="ORF">U9M73_21985</name>
</gene>
<dbReference type="Pfam" id="PF07690">
    <property type="entry name" value="MFS_1"/>
    <property type="match status" value="1"/>
</dbReference>
<evidence type="ECO:0000256" key="4">
    <source>
        <dbReference type="ARBA" id="ARBA00022989"/>
    </source>
</evidence>
<protein>
    <submittedName>
        <fullName evidence="7">MFS transporter</fullName>
    </submittedName>
</protein>
<keyword evidence="8" id="KW-1185">Reference proteome</keyword>
<evidence type="ECO:0000313" key="7">
    <source>
        <dbReference type="EMBL" id="MEA3572603.1"/>
    </source>
</evidence>
<reference evidence="7 8" key="1">
    <citation type="submission" date="2023-12" db="EMBL/GenBank/DDBJ databases">
        <title>Whole genome sequencing of Paenibacillus phoenicis isolated from the Phoenix Mars Lander spacecraft assembly facility.</title>
        <authorList>
            <person name="Garcia A."/>
            <person name="Venkateswaran K."/>
        </authorList>
    </citation>
    <scope>NUCLEOTIDE SEQUENCE [LARGE SCALE GENOMIC DNA]</scope>
    <source>
        <strain evidence="7 8">3PO2SA</strain>
    </source>
</reference>
<dbReference type="InterPro" id="IPR011701">
    <property type="entry name" value="MFS"/>
</dbReference>
<evidence type="ECO:0000256" key="1">
    <source>
        <dbReference type="ARBA" id="ARBA00004651"/>
    </source>
</evidence>
<comment type="subcellular location">
    <subcellularLocation>
        <location evidence="1">Cell membrane</location>
        <topology evidence="1">Multi-pass membrane protein</topology>
    </subcellularLocation>
</comment>
<accession>A0ABU5PRN0</accession>
<feature type="transmembrane region" description="Helical" evidence="6">
    <location>
        <begin position="256"/>
        <end position="277"/>
    </location>
</feature>
<organism evidence="7 8">
    <name type="scientific">Paenibacillus phoenicis</name>
    <dbReference type="NCBI Taxonomy" id="554117"/>
    <lineage>
        <taxon>Bacteria</taxon>
        <taxon>Bacillati</taxon>
        <taxon>Bacillota</taxon>
        <taxon>Bacilli</taxon>
        <taxon>Bacillales</taxon>
        <taxon>Paenibacillaceae</taxon>
        <taxon>Paenibacillus</taxon>
    </lineage>
</organism>
<keyword evidence="2" id="KW-1003">Cell membrane</keyword>
<evidence type="ECO:0000256" key="6">
    <source>
        <dbReference type="SAM" id="Phobius"/>
    </source>
</evidence>
<dbReference type="RefSeq" id="WP_323079293.1">
    <property type="nucleotide sequence ID" value="NZ_CBCSKM010000030.1"/>
</dbReference>
<dbReference type="CDD" id="cd06173">
    <property type="entry name" value="MFS_MefA_like"/>
    <property type="match status" value="1"/>
</dbReference>
<feature type="transmembrane region" description="Helical" evidence="6">
    <location>
        <begin position="225"/>
        <end position="244"/>
    </location>
</feature>
<dbReference type="PANTHER" id="PTHR23513">
    <property type="entry name" value="INTEGRAL MEMBRANE EFFLUX PROTEIN-RELATED"/>
    <property type="match status" value="1"/>
</dbReference>
<feature type="transmembrane region" description="Helical" evidence="6">
    <location>
        <begin position="93"/>
        <end position="119"/>
    </location>
</feature>
<feature type="transmembrane region" description="Helical" evidence="6">
    <location>
        <begin position="49"/>
        <end position="72"/>
    </location>
</feature>
<dbReference type="EMBL" id="JAYERP010000003">
    <property type="protein sequence ID" value="MEA3572603.1"/>
    <property type="molecule type" value="Genomic_DNA"/>
</dbReference>
<keyword evidence="5 6" id="KW-0472">Membrane</keyword>
<dbReference type="SUPFAM" id="SSF103473">
    <property type="entry name" value="MFS general substrate transporter"/>
    <property type="match status" value="1"/>
</dbReference>
<comment type="caution">
    <text evidence="7">The sequence shown here is derived from an EMBL/GenBank/DDBJ whole genome shotgun (WGS) entry which is preliminary data.</text>
</comment>
<evidence type="ECO:0000256" key="5">
    <source>
        <dbReference type="ARBA" id="ARBA00023136"/>
    </source>
</evidence>
<keyword evidence="3 6" id="KW-0812">Transmembrane</keyword>